<dbReference type="Proteomes" id="UP001324634">
    <property type="component" value="Chromosome"/>
</dbReference>
<gene>
    <name evidence="2" type="ORF">SOO65_20060</name>
</gene>
<evidence type="ECO:0000313" key="2">
    <source>
        <dbReference type="EMBL" id="WPU64994.1"/>
    </source>
</evidence>
<evidence type="ECO:0000313" key="3">
    <source>
        <dbReference type="Proteomes" id="UP001324634"/>
    </source>
</evidence>
<accession>A0AAX4HNW6</accession>
<dbReference type="EMBL" id="CP139487">
    <property type="protein sequence ID" value="WPU64994.1"/>
    <property type="molecule type" value="Genomic_DNA"/>
</dbReference>
<name>A0AAX4HNW6_9BACT</name>
<keyword evidence="3" id="KW-1185">Reference proteome</keyword>
<feature type="signal peptide" evidence="1">
    <location>
        <begin position="1"/>
        <end position="18"/>
    </location>
</feature>
<protein>
    <submittedName>
        <fullName evidence="2">Uncharacterized protein</fullName>
    </submittedName>
</protein>
<feature type="chain" id="PRO_5043757987" evidence="1">
    <location>
        <begin position="19"/>
        <end position="404"/>
    </location>
</feature>
<dbReference type="AlphaFoldDB" id="A0AAX4HNW6"/>
<sequence>MRLLTLIALTLFTSVAWALEADISGNVEGQWRHTKNNEEAQEDLFQDWNEEDFYLLYGNLNGKVELNNSRIEANWFVRYSQSQLYEPQNNPIWGDRPYLATRIFTFPNKLVARDIFQLQYNKQEGNHQTESVLNKFYYEWDWDGNRFMVGRMYVNYGLGEIFNPLNPFNQPTGLTSIQQVAQGNDGLSFTFYVNENHTIQFLLLGDKSIEGYDGQIDRTLWAHGEIQASDKLQLDYVVGEDQNRQKLGGQIAYRFEEAMVFSQVLYQSENVKGKPSDNLWDVLLGYDQQLTAKWHLRFEGGYQKRDLEQEVSADNFGDRFLPTEYFVAFANVFEVHPLFKVSATIVNDIKSGFTYLIGKGTVDLGHNMEAELFGYTPAAKGDSADNPAQKLVTTDFGLALRAFF</sequence>
<organism evidence="2 3">
    <name type="scientific">Peredibacter starrii</name>
    <dbReference type="NCBI Taxonomy" id="28202"/>
    <lineage>
        <taxon>Bacteria</taxon>
        <taxon>Pseudomonadati</taxon>
        <taxon>Bdellovibrionota</taxon>
        <taxon>Bacteriovoracia</taxon>
        <taxon>Bacteriovoracales</taxon>
        <taxon>Bacteriovoracaceae</taxon>
        <taxon>Peredibacter</taxon>
    </lineage>
</organism>
<reference evidence="2 3" key="1">
    <citation type="submission" date="2023-11" db="EMBL/GenBank/DDBJ databases">
        <title>Peredibacter starrii A3.12.</title>
        <authorList>
            <person name="Mitchell R.J."/>
        </authorList>
    </citation>
    <scope>NUCLEOTIDE SEQUENCE [LARGE SCALE GENOMIC DNA]</scope>
    <source>
        <strain evidence="2 3">A3.12</strain>
    </source>
</reference>
<dbReference type="KEGG" id="psti:SOO65_20060"/>
<proteinExistence type="predicted"/>
<keyword evidence="1" id="KW-0732">Signal</keyword>
<dbReference type="RefSeq" id="WP_321394854.1">
    <property type="nucleotide sequence ID" value="NZ_CP139487.1"/>
</dbReference>
<evidence type="ECO:0000256" key="1">
    <source>
        <dbReference type="SAM" id="SignalP"/>
    </source>
</evidence>